<dbReference type="AlphaFoldDB" id="A0A067TY93"/>
<reference evidence="8" key="1">
    <citation type="journal article" date="2014" name="Proc. Natl. Acad. Sci. U.S.A.">
        <title>Extensive sampling of basidiomycete genomes demonstrates inadequacy of the white-rot/brown-rot paradigm for wood decay fungi.</title>
        <authorList>
            <person name="Riley R."/>
            <person name="Salamov A.A."/>
            <person name="Brown D.W."/>
            <person name="Nagy L.G."/>
            <person name="Floudas D."/>
            <person name="Held B.W."/>
            <person name="Levasseur A."/>
            <person name="Lombard V."/>
            <person name="Morin E."/>
            <person name="Otillar R."/>
            <person name="Lindquist E.A."/>
            <person name="Sun H."/>
            <person name="LaButti K.M."/>
            <person name="Schmutz J."/>
            <person name="Jabbour D."/>
            <person name="Luo H."/>
            <person name="Baker S.E."/>
            <person name="Pisabarro A.G."/>
            <person name="Walton J.D."/>
            <person name="Blanchette R.A."/>
            <person name="Henrissat B."/>
            <person name="Martin F."/>
            <person name="Cullen D."/>
            <person name="Hibbett D.S."/>
            <person name="Grigoriev I.V."/>
        </authorList>
    </citation>
    <scope>NUCLEOTIDE SEQUENCE [LARGE SCALE GENOMIC DNA]</scope>
    <source>
        <strain evidence="8">CBS 339.88</strain>
    </source>
</reference>
<protein>
    <recommendedName>
        <fullName evidence="9">Pentacotripeptide-repeat region of PRORP domain-containing protein</fullName>
    </recommendedName>
</protein>
<name>A0A067TY93_GALM3</name>
<proteinExistence type="inferred from homology"/>
<evidence type="ECO:0000256" key="1">
    <source>
        <dbReference type="ARBA" id="ARBA00006192"/>
    </source>
</evidence>
<evidence type="ECO:0000313" key="7">
    <source>
        <dbReference type="EMBL" id="KDR83998.1"/>
    </source>
</evidence>
<dbReference type="EMBL" id="KL142368">
    <property type="protein sequence ID" value="KDR83998.1"/>
    <property type="molecule type" value="Genomic_DNA"/>
</dbReference>
<dbReference type="PROSITE" id="PS51375">
    <property type="entry name" value="PPR"/>
    <property type="match status" value="3"/>
</dbReference>
<feature type="repeat" description="PPR" evidence="5">
    <location>
        <begin position="555"/>
        <end position="589"/>
    </location>
</feature>
<dbReference type="Pfam" id="PF01535">
    <property type="entry name" value="PPR"/>
    <property type="match status" value="2"/>
</dbReference>
<evidence type="ECO:0000313" key="8">
    <source>
        <dbReference type="Proteomes" id="UP000027222"/>
    </source>
</evidence>
<feature type="region of interest" description="Disordered" evidence="6">
    <location>
        <begin position="96"/>
        <end position="122"/>
    </location>
</feature>
<keyword evidence="8" id="KW-1185">Reference proteome</keyword>
<gene>
    <name evidence="7" type="ORF">GALMADRAFT_133376</name>
</gene>
<dbReference type="Proteomes" id="UP000027222">
    <property type="component" value="Unassembled WGS sequence"/>
</dbReference>
<sequence length="1156" mass="130805">MVEPIAVNVISSLSSLPRHISGKSRGSLSQIVKASERPSFSSNFFTPTPRQHEKMKAVESPPLGSILDCHAWACPRSKQYLWSESGSMRSLLITELSPEPSQPSSGRRIRRTSQSSRTRLRQPKPVHFRIPEHSPRIQRHLNYSTKASTSAELKHAPFIPTSHRAKSEAKSFLPLEKLRNCLQYQSTSLENLDDLADAYGAAKEDDAFLALTPEEILELAHSLAHHIDNLCADLVLPDIIEFWGGRLLELLEYLPSTSVTSISISKDDPVKMSLISRASSFMGRFDVAERFLQSAPASKENADRRYDEPTRLAVYSFLLSMARHKGLYQCLEYLWVKNKRLGRRYFGSGDQIQALIAKNRDVLDVIEPASKWERGSCQQMFDSLVFACNTKAAFRTARDLIEAVKSRGFEISDLSVLTTCQGLASSRYDVSTAQKLFDTLPPLSIEKYTRVKLFLAGRKADPLAAKEIVETRRMENTLNEGDISNALYSLAIRGRIKEVQDMFDEYFPMDASGHRTGKPNIFHYTNAVLAHVQVGDTRGLGIWLEDMAKSGVEPNIQFFTTLISIYRQQGDVRGAFAAFEIMRTAGVEADVVTYTVLISLLSKRRDKDAADKLYMQAIEEGLVPDEIMTNCLMNAHIEAGSWREAVRIFHHLTNLPSDRQPPIDTYNSLLKGYVLVGAPFRLISQLFFRLQDIGGQPDTYTFATLIQSAVDAGQLDVATEIYAETKRRQEETGQSNLISQHILTILMSSYLRQRKMGKAKELFDEMVAKGLQPTSVTFGAIIRAYGQQAWGERMTLAEDFVKKLQIEREWERHPITKGQHLVNFYGPLLNHNAKKGDIAEVERLYSEFLDAGGKPCIAFFHYLLRSYCVVGNADKAMELWSIIRELAEGDIIDSDIPGRSLHTRMESIHVPLSVYMDILSKTGQHSEVAKTWSELQEQDFEFDSHNWNHLAVALVRAGEVERAFEILESVLLPYENANRENFRAIQLDEEEDPTLEGKLHIADGLDAPPLQPPLHNQQGRINTANASKFSFSRGKMDLLEDEEAIDADFAYPFSILQIISPNWNIWRPHNVVLRTFLVALLQLQRGYLLRPIVGGERIVDNVSSSGDNDRDPEATEALLEVLYTKYPATVERLRYFQTTEKNRLGVRVFEKIYLRR</sequence>
<evidence type="ECO:0000256" key="3">
    <source>
        <dbReference type="ARBA" id="ARBA00044493"/>
    </source>
</evidence>
<evidence type="ECO:0000256" key="4">
    <source>
        <dbReference type="ARBA" id="ARBA00044511"/>
    </source>
</evidence>
<comment type="similarity">
    <text evidence="1">Belongs to the CCM1 family.</text>
</comment>
<evidence type="ECO:0000256" key="5">
    <source>
        <dbReference type="PROSITE-ProRule" id="PRU00708"/>
    </source>
</evidence>
<dbReference type="InterPro" id="IPR002885">
    <property type="entry name" value="PPR_rpt"/>
</dbReference>
<dbReference type="HOGENOM" id="CLU_007929_0_0_1"/>
<organism evidence="7 8">
    <name type="scientific">Galerina marginata (strain CBS 339.88)</name>
    <dbReference type="NCBI Taxonomy" id="685588"/>
    <lineage>
        <taxon>Eukaryota</taxon>
        <taxon>Fungi</taxon>
        <taxon>Dikarya</taxon>
        <taxon>Basidiomycota</taxon>
        <taxon>Agaricomycotina</taxon>
        <taxon>Agaricomycetes</taxon>
        <taxon>Agaricomycetidae</taxon>
        <taxon>Agaricales</taxon>
        <taxon>Agaricineae</taxon>
        <taxon>Strophariaceae</taxon>
        <taxon>Galerina</taxon>
    </lineage>
</organism>
<feature type="repeat" description="PPR" evidence="5">
    <location>
        <begin position="739"/>
        <end position="773"/>
    </location>
</feature>
<dbReference type="OrthoDB" id="185373at2759"/>
<evidence type="ECO:0008006" key="9">
    <source>
        <dbReference type="Google" id="ProtNLM"/>
    </source>
</evidence>
<dbReference type="NCBIfam" id="TIGR00756">
    <property type="entry name" value="PPR"/>
    <property type="match status" value="2"/>
</dbReference>
<dbReference type="PANTHER" id="PTHR47447:SF23">
    <property type="entry name" value="PENTACOTRIPEPTIDE-REPEAT REGION OF PRORP DOMAIN-CONTAINING PROTEIN"/>
    <property type="match status" value="1"/>
</dbReference>
<feature type="repeat" description="PPR" evidence="5">
    <location>
        <begin position="590"/>
        <end position="624"/>
    </location>
</feature>
<dbReference type="STRING" id="685588.A0A067TY93"/>
<keyword evidence="2" id="KW-0677">Repeat</keyword>
<evidence type="ECO:0000256" key="6">
    <source>
        <dbReference type="SAM" id="MobiDB-lite"/>
    </source>
</evidence>
<dbReference type="InterPro" id="IPR011990">
    <property type="entry name" value="TPR-like_helical_dom_sf"/>
</dbReference>
<evidence type="ECO:0000256" key="2">
    <source>
        <dbReference type="ARBA" id="ARBA00022737"/>
    </source>
</evidence>
<accession>A0A067TY93</accession>
<dbReference type="Gene3D" id="1.25.40.10">
    <property type="entry name" value="Tetratricopeptide repeat domain"/>
    <property type="match status" value="3"/>
</dbReference>
<comment type="function">
    <text evidence="3">Regulates mitochondrial small subunit maturation by controlling 15S rRNA 5'-end processing. Localizes to the 5' precursor of the 15S rRNA in a position that is subsequently occupied by mS47 in the mature yeast mtSSU. Uses structure and sequence-specific RNA recognition, binding to a single-stranded region of the precursor and specifically recognizing bases -6 to -1. The exchange of Ccm1 for mS47 is coupled to the irreversible removal of precursor rRNA that is accompanied by conformational changes of the mitoribosomal proteins uS5m and mS26. These conformational changes signal completion of 5'-end rRNA processing through protection of the mature 5'-end of the 15S rRNA and stabilization of mS47. The removal of the 5' precursor together with the dissociation of Ccm1 may be catalyzed by the 5'-3' exoribonuclease Pet127. Involved in the specific removal of group I introns in mitochondrial encoded transcripts.</text>
</comment>
<dbReference type="Pfam" id="PF13041">
    <property type="entry name" value="PPR_2"/>
    <property type="match status" value="2"/>
</dbReference>
<dbReference type="PANTHER" id="PTHR47447">
    <property type="entry name" value="OS03G0856100 PROTEIN"/>
    <property type="match status" value="1"/>
</dbReference>
<comment type="subunit">
    <text evidence="4">Binds to mitochondrial small subunit 15S rRNA.</text>
</comment>